<proteinExistence type="predicted"/>
<gene>
    <name evidence="1" type="ORF">BDN72DRAFT_959013</name>
</gene>
<organism evidence="1 2">
    <name type="scientific">Pluteus cervinus</name>
    <dbReference type="NCBI Taxonomy" id="181527"/>
    <lineage>
        <taxon>Eukaryota</taxon>
        <taxon>Fungi</taxon>
        <taxon>Dikarya</taxon>
        <taxon>Basidiomycota</taxon>
        <taxon>Agaricomycotina</taxon>
        <taxon>Agaricomycetes</taxon>
        <taxon>Agaricomycetidae</taxon>
        <taxon>Agaricales</taxon>
        <taxon>Pluteineae</taxon>
        <taxon>Pluteaceae</taxon>
        <taxon>Pluteus</taxon>
    </lineage>
</organism>
<dbReference type="Proteomes" id="UP000308600">
    <property type="component" value="Unassembled WGS sequence"/>
</dbReference>
<accession>A0ACD3AWX5</accession>
<sequence>MDGCNPRLSQLENRCTRCNDGAPRAPQSAALAALHRSGKCKIDVNIIQSYALSKDLSLIFTVLAHLSRIRTLRLSVQAEAHCVDLLEFHKLAVFLRTPAPVLEELTLTSFILMPNEDETPLRLGFEDDIIWFNGASPQLHSIALNYPPSDLAGVHGQHLTSLELRSPAAEIAPRISFSTLLNLLSETKKLQTLTVDRAVTFEHGAPAHLSKVGRVSLANLSISTLTFDLPDLLRFLAAVSVPSTSETCVVLTSFGELPQVLEALSSYLLDGIQPVSMMRYSLQEEYQFQLVLWTSRSSGTEYKQYLSIVLPIDTHPTFSGLDTLPLSHLRILHFSQSQKDHDFEFPDPGEIFRWCYTLDRLTDLALEAEFVDFFIDFAKEEIDCFPALKSLSTWLSHRDEAYQTRILDSLHGFLDQRASFTTPMKLQRLSVANLGVYEEPISGRIHKFKGLVRSMEAGGQILW</sequence>
<protein>
    <submittedName>
        <fullName evidence="1">Uncharacterized protein</fullName>
    </submittedName>
</protein>
<reference evidence="1 2" key="1">
    <citation type="journal article" date="2019" name="Nat. Ecol. Evol.">
        <title>Megaphylogeny resolves global patterns of mushroom evolution.</title>
        <authorList>
            <person name="Varga T."/>
            <person name="Krizsan K."/>
            <person name="Foldi C."/>
            <person name="Dima B."/>
            <person name="Sanchez-Garcia M."/>
            <person name="Sanchez-Ramirez S."/>
            <person name="Szollosi G.J."/>
            <person name="Szarkandi J.G."/>
            <person name="Papp V."/>
            <person name="Albert L."/>
            <person name="Andreopoulos W."/>
            <person name="Angelini C."/>
            <person name="Antonin V."/>
            <person name="Barry K.W."/>
            <person name="Bougher N.L."/>
            <person name="Buchanan P."/>
            <person name="Buyck B."/>
            <person name="Bense V."/>
            <person name="Catcheside P."/>
            <person name="Chovatia M."/>
            <person name="Cooper J."/>
            <person name="Damon W."/>
            <person name="Desjardin D."/>
            <person name="Finy P."/>
            <person name="Geml J."/>
            <person name="Haridas S."/>
            <person name="Hughes K."/>
            <person name="Justo A."/>
            <person name="Karasinski D."/>
            <person name="Kautmanova I."/>
            <person name="Kiss B."/>
            <person name="Kocsube S."/>
            <person name="Kotiranta H."/>
            <person name="LaButti K.M."/>
            <person name="Lechner B.E."/>
            <person name="Liimatainen K."/>
            <person name="Lipzen A."/>
            <person name="Lukacs Z."/>
            <person name="Mihaltcheva S."/>
            <person name="Morgado L.N."/>
            <person name="Niskanen T."/>
            <person name="Noordeloos M.E."/>
            <person name="Ohm R.A."/>
            <person name="Ortiz-Santana B."/>
            <person name="Ovrebo C."/>
            <person name="Racz N."/>
            <person name="Riley R."/>
            <person name="Savchenko A."/>
            <person name="Shiryaev A."/>
            <person name="Soop K."/>
            <person name="Spirin V."/>
            <person name="Szebenyi C."/>
            <person name="Tomsovsky M."/>
            <person name="Tulloss R.E."/>
            <person name="Uehling J."/>
            <person name="Grigoriev I.V."/>
            <person name="Vagvolgyi C."/>
            <person name="Papp T."/>
            <person name="Martin F.M."/>
            <person name="Miettinen O."/>
            <person name="Hibbett D.S."/>
            <person name="Nagy L.G."/>
        </authorList>
    </citation>
    <scope>NUCLEOTIDE SEQUENCE [LARGE SCALE GENOMIC DNA]</scope>
    <source>
        <strain evidence="1 2">NL-1719</strain>
    </source>
</reference>
<dbReference type="EMBL" id="ML208317">
    <property type="protein sequence ID" value="TFK70209.1"/>
    <property type="molecule type" value="Genomic_DNA"/>
</dbReference>
<name>A0ACD3AWX5_9AGAR</name>
<keyword evidence="2" id="KW-1185">Reference proteome</keyword>
<evidence type="ECO:0000313" key="1">
    <source>
        <dbReference type="EMBL" id="TFK70209.1"/>
    </source>
</evidence>
<evidence type="ECO:0000313" key="2">
    <source>
        <dbReference type="Proteomes" id="UP000308600"/>
    </source>
</evidence>